<dbReference type="EMBL" id="JACHMD010000001">
    <property type="protein sequence ID" value="MBB4665824.1"/>
    <property type="molecule type" value="Genomic_DNA"/>
</dbReference>
<evidence type="ECO:0000313" key="1">
    <source>
        <dbReference type="EMBL" id="MBB4665824.1"/>
    </source>
</evidence>
<dbReference type="Proteomes" id="UP000573729">
    <property type="component" value="Unassembled WGS sequence"/>
</dbReference>
<reference evidence="1 2" key="1">
    <citation type="submission" date="2020-08" db="EMBL/GenBank/DDBJ databases">
        <title>Sequencing the genomes of 1000 actinobacteria strains.</title>
        <authorList>
            <person name="Klenk H.-P."/>
        </authorList>
    </citation>
    <scope>NUCLEOTIDE SEQUENCE [LARGE SCALE GENOMIC DNA]</scope>
    <source>
        <strain evidence="1 2">DSM 24947</strain>
    </source>
</reference>
<gene>
    <name evidence="1" type="ORF">BKA24_000533</name>
</gene>
<protein>
    <submittedName>
        <fullName evidence="1">Uncharacterized protein</fullName>
    </submittedName>
</protein>
<comment type="caution">
    <text evidence="1">The sequence shown here is derived from an EMBL/GenBank/DDBJ whole genome shotgun (WGS) entry which is preliminary data.</text>
</comment>
<accession>A0A7W7BQE4</accession>
<sequence>MNPFREQLHPGESVEVDVTISRTVAEWVQLVDDVNPNGTRIAKRAAVLQVNYKGPRDADVDEVQRIVVSGSLLMPVEGAEGDRRPHHHPFEDQTFGVDMPTVERTYWRSRKANEKFDSVLPEQ</sequence>
<dbReference type="AlphaFoldDB" id="A0A7W7BQE4"/>
<proteinExistence type="predicted"/>
<evidence type="ECO:0000313" key="2">
    <source>
        <dbReference type="Proteomes" id="UP000573729"/>
    </source>
</evidence>
<keyword evidence="2" id="KW-1185">Reference proteome</keyword>
<name>A0A7W7BQE4_9MICO</name>
<organism evidence="1 2">
    <name type="scientific">Microbacterium marinum</name>
    <dbReference type="NCBI Taxonomy" id="421115"/>
    <lineage>
        <taxon>Bacteria</taxon>
        <taxon>Bacillati</taxon>
        <taxon>Actinomycetota</taxon>
        <taxon>Actinomycetes</taxon>
        <taxon>Micrococcales</taxon>
        <taxon>Microbacteriaceae</taxon>
        <taxon>Microbacterium</taxon>
    </lineage>
</organism>
<dbReference type="RefSeq" id="WP_184214807.1">
    <property type="nucleotide sequence ID" value="NZ_JACHMD010000001.1"/>
</dbReference>